<keyword evidence="1" id="KW-0547">Nucleotide-binding</keyword>
<dbReference type="PROSITE" id="PS50893">
    <property type="entry name" value="ABC_TRANSPORTER_2"/>
    <property type="match status" value="2"/>
</dbReference>
<dbReference type="AlphaFoldDB" id="A0A4Q0VA39"/>
<evidence type="ECO:0000313" key="5">
    <source>
        <dbReference type="EMBL" id="BDR80166.1"/>
    </source>
</evidence>
<dbReference type="InterPro" id="IPR027417">
    <property type="entry name" value="P-loop_NTPase"/>
</dbReference>
<reference evidence="5 8" key="2">
    <citation type="submission" date="2022-09" db="EMBL/GenBank/DDBJ databases">
        <title>complete genome sequences of Clostridium tetani str. KHSU-234311-028 isolated from soil.</title>
        <authorList>
            <person name="Sekizuka T."/>
            <person name="Shitada C."/>
            <person name="Takahashi M."/>
            <person name="Kuroda M."/>
        </authorList>
    </citation>
    <scope>NUCLEOTIDE SEQUENCE [LARGE SCALE GENOMIC DNA]</scope>
    <source>
        <strain evidence="5 8">KHSU-234311-028</strain>
    </source>
</reference>
<evidence type="ECO:0000256" key="2">
    <source>
        <dbReference type="ARBA" id="ARBA00022840"/>
    </source>
</evidence>
<dbReference type="EMBL" id="AP026818">
    <property type="protein sequence ID" value="BDR80166.1"/>
    <property type="molecule type" value="Genomic_DNA"/>
</dbReference>
<dbReference type="EMBL" id="QMAP01000014">
    <property type="protein sequence ID" value="RXI45076.1"/>
    <property type="molecule type" value="Genomic_DNA"/>
</dbReference>
<feature type="coiled-coil region" evidence="3">
    <location>
        <begin position="248"/>
        <end position="275"/>
    </location>
</feature>
<dbReference type="Pfam" id="PF12848">
    <property type="entry name" value="ABC_tran_Xtn"/>
    <property type="match status" value="1"/>
</dbReference>
<dbReference type="SUPFAM" id="SSF52540">
    <property type="entry name" value="P-loop containing nucleoside triphosphate hydrolases"/>
    <property type="match status" value="2"/>
</dbReference>
<evidence type="ECO:0000256" key="1">
    <source>
        <dbReference type="ARBA" id="ARBA00022741"/>
    </source>
</evidence>
<dbReference type="InterPro" id="IPR003439">
    <property type="entry name" value="ABC_transporter-like_ATP-bd"/>
</dbReference>
<dbReference type="RefSeq" id="WP_129030910.1">
    <property type="nucleotide sequence ID" value="NZ_AP026818.1"/>
</dbReference>
<accession>A0A4Q0VA39</accession>
<dbReference type="InterPro" id="IPR003593">
    <property type="entry name" value="AAA+_ATPase"/>
</dbReference>
<proteinExistence type="predicted"/>
<evidence type="ECO:0000313" key="8">
    <source>
        <dbReference type="Proteomes" id="UP001321763"/>
    </source>
</evidence>
<dbReference type="Proteomes" id="UP001321763">
    <property type="component" value="Chromosome"/>
</dbReference>
<dbReference type="PROSITE" id="PS00211">
    <property type="entry name" value="ABC_TRANSPORTER_1"/>
    <property type="match status" value="2"/>
</dbReference>
<name>A0A4Q0VA39_CLOTA</name>
<dbReference type="InterPro" id="IPR017871">
    <property type="entry name" value="ABC_transporter-like_CS"/>
</dbReference>
<evidence type="ECO:0000313" key="6">
    <source>
        <dbReference type="EMBL" id="RXI45076.1"/>
    </source>
</evidence>
<evidence type="ECO:0000259" key="4">
    <source>
        <dbReference type="PROSITE" id="PS50893"/>
    </source>
</evidence>
<evidence type="ECO:0000256" key="3">
    <source>
        <dbReference type="SAM" id="Coils"/>
    </source>
</evidence>
<dbReference type="FunFam" id="3.40.50.300:FF:000011">
    <property type="entry name" value="Putative ABC transporter ATP-binding component"/>
    <property type="match status" value="1"/>
</dbReference>
<feature type="domain" description="ABC transporter" evidence="4">
    <location>
        <begin position="4"/>
        <end position="259"/>
    </location>
</feature>
<keyword evidence="3" id="KW-0175">Coiled coil</keyword>
<dbReference type="InterPro" id="IPR032781">
    <property type="entry name" value="ABC_tran_Xtn"/>
</dbReference>
<dbReference type="FunFam" id="3.40.50.300:FF:000905">
    <property type="entry name" value="Heme ABC transporter ATP-binding protein"/>
    <property type="match status" value="1"/>
</dbReference>
<evidence type="ECO:0000313" key="7">
    <source>
        <dbReference type="Proteomes" id="UP000290921"/>
    </source>
</evidence>
<dbReference type="Proteomes" id="UP000290921">
    <property type="component" value="Unassembled WGS sequence"/>
</dbReference>
<protein>
    <submittedName>
        <fullName evidence="5 6">ABC transporter ATP-binding protein</fullName>
    </submittedName>
</protein>
<gene>
    <name evidence="5" type="primary">yfmM</name>
    <name evidence="6" type="ORF">DP130_12550</name>
    <name evidence="5" type="ORF">K234311028_04120</name>
</gene>
<sequence>MSILSVENLTHGFGDRAIFNDVSFNLLKGEHIGLVGANGEGKSSFMNIITGNLEPDEGVIEWSKRVRVGYLDQHTVLKSGTTIREFLKTAFKYLFDLEKEMNEICDKMGTANSDELELLLEDMGTIQDILTNNDFYIIDAKIDEVARGMGIADIGLDKDVQDLSGGQRTKILLAKLLLEKPDILLLDEPTNYLDEQHIEWLKRYLQDYENAFILISHDIPFLNSVINLIYHMENGELNRYVGNYDDFLKVYEAKKQQLEAAYKKQQQEIQELKDFVSRNKARVSTRNMAMSRQKKLDKMDLIELPKDKPKPEFNFKEGRTSGKMLFETKDLVIGYNEALSKPLNLHMERGEKIALVGANGLGKTTLLKSILGEIKPISGHATLGDYLNIGYFEQEIKKSNYNTCIEEVWSEFPSFTQYEVRAALAKCGLTTKHIESKVLVLSGGEQAKVRLCKLINKETNFLVLDEPTNHLDVDAKEELKRAIKAYKGSVLLICHEPEFYQDIVTDVWNCENWTTKIV</sequence>
<organism evidence="6 7">
    <name type="scientific">Clostridium tetani</name>
    <dbReference type="NCBI Taxonomy" id="1513"/>
    <lineage>
        <taxon>Bacteria</taxon>
        <taxon>Bacillati</taxon>
        <taxon>Bacillota</taxon>
        <taxon>Clostridia</taxon>
        <taxon>Eubacteriales</taxon>
        <taxon>Clostridiaceae</taxon>
        <taxon>Clostridium</taxon>
    </lineage>
</organism>
<dbReference type="GO" id="GO:0005524">
    <property type="term" value="F:ATP binding"/>
    <property type="evidence" value="ECO:0007669"/>
    <property type="project" value="UniProtKB-KW"/>
</dbReference>
<dbReference type="CDD" id="cd03221">
    <property type="entry name" value="ABCF_EF-3"/>
    <property type="match status" value="2"/>
</dbReference>
<dbReference type="InterPro" id="IPR051309">
    <property type="entry name" value="ABCF_ATPase"/>
</dbReference>
<dbReference type="Pfam" id="PF00005">
    <property type="entry name" value="ABC_tran"/>
    <property type="match status" value="2"/>
</dbReference>
<dbReference type="GO" id="GO:0016887">
    <property type="term" value="F:ATP hydrolysis activity"/>
    <property type="evidence" value="ECO:0007669"/>
    <property type="project" value="InterPro"/>
</dbReference>
<reference evidence="6 7" key="1">
    <citation type="submission" date="2018-06" db="EMBL/GenBank/DDBJ databases">
        <title>Genome conservation of Clostridium tetani.</title>
        <authorList>
            <person name="Bruggemann H."/>
            <person name="Popoff M.R."/>
        </authorList>
    </citation>
    <scope>NUCLEOTIDE SEQUENCE [LARGE SCALE GENOMIC DNA]</scope>
    <source>
        <strain evidence="6 7">2017.061</strain>
    </source>
</reference>
<dbReference type="PANTHER" id="PTHR42855:SF2">
    <property type="entry name" value="DRUG RESISTANCE ABC TRANSPORTER,ATP-BINDING PROTEIN"/>
    <property type="match status" value="1"/>
</dbReference>
<feature type="domain" description="ABC transporter" evidence="4">
    <location>
        <begin position="320"/>
        <end position="517"/>
    </location>
</feature>
<dbReference type="Gene3D" id="3.40.50.300">
    <property type="entry name" value="P-loop containing nucleotide triphosphate hydrolases"/>
    <property type="match status" value="2"/>
</dbReference>
<keyword evidence="2 6" id="KW-0067">ATP-binding</keyword>
<dbReference type="PANTHER" id="PTHR42855">
    <property type="entry name" value="ABC TRANSPORTER ATP-BINDING SUBUNIT"/>
    <property type="match status" value="1"/>
</dbReference>
<dbReference type="SMART" id="SM00382">
    <property type="entry name" value="AAA"/>
    <property type="match status" value="2"/>
</dbReference>